<evidence type="ECO:0000313" key="1">
    <source>
        <dbReference type="EMBL" id="GAU48176.1"/>
    </source>
</evidence>
<evidence type="ECO:0000313" key="2">
    <source>
        <dbReference type="Proteomes" id="UP000242715"/>
    </source>
</evidence>
<reference evidence="2" key="1">
    <citation type="journal article" date="2017" name="Front. Plant Sci.">
        <title>Climate Clever Clovers: New Paradigm to Reduce the Environmental Footprint of Ruminants by Breeding Low Methanogenic Forages Utilizing Haplotype Variation.</title>
        <authorList>
            <person name="Kaur P."/>
            <person name="Appels R."/>
            <person name="Bayer P.E."/>
            <person name="Keeble-Gagnere G."/>
            <person name="Wang J."/>
            <person name="Hirakawa H."/>
            <person name="Shirasawa K."/>
            <person name="Vercoe P."/>
            <person name="Stefanova K."/>
            <person name="Durmic Z."/>
            <person name="Nichols P."/>
            <person name="Revell C."/>
            <person name="Isobe S.N."/>
            <person name="Edwards D."/>
            <person name="Erskine W."/>
        </authorList>
    </citation>
    <scope>NUCLEOTIDE SEQUENCE [LARGE SCALE GENOMIC DNA]</scope>
    <source>
        <strain evidence="2">cv. Daliak</strain>
    </source>
</reference>
<organism evidence="1 2">
    <name type="scientific">Trifolium subterraneum</name>
    <name type="common">Subterranean clover</name>
    <dbReference type="NCBI Taxonomy" id="3900"/>
    <lineage>
        <taxon>Eukaryota</taxon>
        <taxon>Viridiplantae</taxon>
        <taxon>Streptophyta</taxon>
        <taxon>Embryophyta</taxon>
        <taxon>Tracheophyta</taxon>
        <taxon>Spermatophyta</taxon>
        <taxon>Magnoliopsida</taxon>
        <taxon>eudicotyledons</taxon>
        <taxon>Gunneridae</taxon>
        <taxon>Pentapetalae</taxon>
        <taxon>rosids</taxon>
        <taxon>fabids</taxon>
        <taxon>Fabales</taxon>
        <taxon>Fabaceae</taxon>
        <taxon>Papilionoideae</taxon>
        <taxon>50 kb inversion clade</taxon>
        <taxon>NPAAA clade</taxon>
        <taxon>Hologalegina</taxon>
        <taxon>IRL clade</taxon>
        <taxon>Trifolieae</taxon>
        <taxon>Trifolium</taxon>
    </lineage>
</organism>
<accession>A0A2Z6NXM1</accession>
<keyword evidence="2" id="KW-1185">Reference proteome</keyword>
<name>A0A2Z6NXM1_TRISU</name>
<protein>
    <submittedName>
        <fullName evidence="1">Uncharacterized protein</fullName>
    </submittedName>
</protein>
<dbReference type="AlphaFoldDB" id="A0A2Z6NXM1"/>
<dbReference type="EMBL" id="DF974389">
    <property type="protein sequence ID" value="GAU48176.1"/>
    <property type="molecule type" value="Genomic_DNA"/>
</dbReference>
<gene>
    <name evidence="1" type="ORF">TSUD_369400</name>
</gene>
<dbReference type="Proteomes" id="UP000242715">
    <property type="component" value="Unassembled WGS sequence"/>
</dbReference>
<sequence length="147" mass="16452">MEVVDALDSHPRAAFNMCRRQVVHLCLVSPVIESLLLSSSPVKDGACCRRCSAYFVLASACFDFLIDASRILLCAVRYCASRKVGHGTRSFSGRFMVTCCVVFHHSLPLIDAIAAIFNVRWFVGLCMWCMEGLIWHSQVFLKVFILA</sequence>
<proteinExistence type="predicted"/>